<dbReference type="GO" id="GO:0016836">
    <property type="term" value="F:hydro-lyase activity"/>
    <property type="evidence" value="ECO:0007669"/>
    <property type="project" value="TreeGrafter"/>
</dbReference>
<protein>
    <submittedName>
        <fullName evidence="5">Racemase</fullName>
    </submittedName>
</protein>
<keyword evidence="2" id="KW-0479">Metal-binding</keyword>
<evidence type="ECO:0000259" key="4">
    <source>
        <dbReference type="SMART" id="SM00922"/>
    </source>
</evidence>
<dbReference type="Pfam" id="PF02746">
    <property type="entry name" value="MR_MLE_N"/>
    <property type="match status" value="1"/>
</dbReference>
<dbReference type="EMBL" id="QGKS01000258">
    <property type="protein sequence ID" value="PWR13601.1"/>
    <property type="molecule type" value="Genomic_DNA"/>
</dbReference>
<dbReference type="InterPro" id="IPR013342">
    <property type="entry name" value="Mandelate_racemase_C"/>
</dbReference>
<dbReference type="RefSeq" id="WP_109803031.1">
    <property type="nucleotide sequence ID" value="NZ_QGKS01000258.1"/>
</dbReference>
<evidence type="ECO:0000313" key="6">
    <source>
        <dbReference type="Proteomes" id="UP000246050"/>
    </source>
</evidence>
<dbReference type="Pfam" id="PF13378">
    <property type="entry name" value="MR_MLE_C"/>
    <property type="match status" value="1"/>
</dbReference>
<dbReference type="PROSITE" id="PS00908">
    <property type="entry name" value="MR_MLE_1"/>
    <property type="match status" value="1"/>
</dbReference>
<dbReference type="SUPFAM" id="SSF51604">
    <property type="entry name" value="Enolase C-terminal domain-like"/>
    <property type="match status" value="1"/>
</dbReference>
<dbReference type="InterPro" id="IPR018110">
    <property type="entry name" value="Mandel_Rmase/mucon_lact_enz_CS"/>
</dbReference>
<dbReference type="OrthoDB" id="5241672at2"/>
<organism evidence="5 6">
    <name type="scientific">Micromonospora sicca</name>
    <dbReference type="NCBI Taxonomy" id="2202420"/>
    <lineage>
        <taxon>Bacteria</taxon>
        <taxon>Bacillati</taxon>
        <taxon>Actinomycetota</taxon>
        <taxon>Actinomycetes</taxon>
        <taxon>Micromonosporales</taxon>
        <taxon>Micromonosporaceae</taxon>
        <taxon>Micromonospora</taxon>
    </lineage>
</organism>
<comment type="caution">
    <text evidence="5">The sequence shown here is derived from an EMBL/GenBank/DDBJ whole genome shotgun (WGS) entry which is preliminary data.</text>
</comment>
<dbReference type="SMART" id="SM00922">
    <property type="entry name" value="MR_MLE"/>
    <property type="match status" value="1"/>
</dbReference>
<dbReference type="InterPro" id="IPR036849">
    <property type="entry name" value="Enolase-like_C_sf"/>
</dbReference>
<feature type="domain" description="Mandelate racemase/muconate lactonizing enzyme C-terminal" evidence="4">
    <location>
        <begin position="141"/>
        <end position="238"/>
    </location>
</feature>
<sequence>MRVHRLTASTYRLPMSQPWDIDVTCQYLIVTELESSDGLVGQGFSWTPQIGALAIQTMIEEDCRPFVEGGPVAPEAVWDRLWWRLREAGAGGITTLAIAAVDTALWDLTAKRAGSSLVDLIGRQRDQVPVYASGVNRHLSLAELEEQARRWVAAGHTRFKIKVGRPELDEDVERVAAVRRIIGPDRVLMIDANQLWDVPAARRAAKALSAFDIHWLEEPLPADDTQGYAHLRQAIDIPIATGESLYTERQFRDLLAAGGCDFVQPNVCRVGGITPFLRIARLARTFDIPVMPHLLPDISGQLALCLPLPALVEDIDSASLDALGALSRPSGVTLTSDGLRAATPPGHGLAFATDRLTRVTRTSRS</sequence>
<dbReference type="PROSITE" id="PS00909">
    <property type="entry name" value="MR_MLE_2"/>
    <property type="match status" value="1"/>
</dbReference>
<dbReference type="PANTHER" id="PTHR13794:SF58">
    <property type="entry name" value="MITOCHONDRIAL ENOLASE SUPERFAMILY MEMBER 1"/>
    <property type="match status" value="1"/>
</dbReference>
<evidence type="ECO:0000313" key="5">
    <source>
        <dbReference type="EMBL" id="PWR13601.1"/>
    </source>
</evidence>
<evidence type="ECO:0000256" key="3">
    <source>
        <dbReference type="ARBA" id="ARBA00022842"/>
    </source>
</evidence>
<dbReference type="InterPro" id="IPR029065">
    <property type="entry name" value="Enolase_C-like"/>
</dbReference>
<dbReference type="GO" id="GO:0000287">
    <property type="term" value="F:magnesium ion binding"/>
    <property type="evidence" value="ECO:0007669"/>
    <property type="project" value="TreeGrafter"/>
</dbReference>
<dbReference type="InterPro" id="IPR046945">
    <property type="entry name" value="RHMD-like"/>
</dbReference>
<dbReference type="GO" id="GO:0016052">
    <property type="term" value="P:carbohydrate catabolic process"/>
    <property type="evidence" value="ECO:0007669"/>
    <property type="project" value="TreeGrafter"/>
</dbReference>
<accession>A0A317DFX8</accession>
<keyword evidence="3" id="KW-0460">Magnesium</keyword>
<dbReference type="SUPFAM" id="SSF54826">
    <property type="entry name" value="Enolase N-terminal domain-like"/>
    <property type="match status" value="1"/>
</dbReference>
<dbReference type="AlphaFoldDB" id="A0A317DFX8"/>
<comment type="cofactor">
    <cofactor evidence="1">
        <name>Mg(2+)</name>
        <dbReference type="ChEBI" id="CHEBI:18420"/>
    </cofactor>
</comment>
<dbReference type="Proteomes" id="UP000246050">
    <property type="component" value="Unassembled WGS sequence"/>
</dbReference>
<dbReference type="CDD" id="cd03316">
    <property type="entry name" value="MR_like"/>
    <property type="match status" value="1"/>
</dbReference>
<proteinExistence type="predicted"/>
<dbReference type="Gene3D" id="3.20.20.120">
    <property type="entry name" value="Enolase-like C-terminal domain"/>
    <property type="match status" value="1"/>
</dbReference>
<evidence type="ECO:0000256" key="1">
    <source>
        <dbReference type="ARBA" id="ARBA00001946"/>
    </source>
</evidence>
<gene>
    <name evidence="5" type="ORF">DKT69_19890</name>
</gene>
<evidence type="ECO:0000256" key="2">
    <source>
        <dbReference type="ARBA" id="ARBA00022723"/>
    </source>
</evidence>
<reference evidence="5 6" key="1">
    <citation type="submission" date="2018-05" db="EMBL/GenBank/DDBJ databases">
        <title>Micromonosporas from Atacama Desert.</title>
        <authorList>
            <person name="Carro L."/>
            <person name="Golinska P."/>
            <person name="Klenk H.-P."/>
            <person name="Goodfellow M."/>
        </authorList>
    </citation>
    <scope>NUCLEOTIDE SEQUENCE [LARGE SCALE GENOMIC DNA]</scope>
    <source>
        <strain evidence="5 6">4G51</strain>
    </source>
</reference>
<dbReference type="SFLD" id="SFLDS00001">
    <property type="entry name" value="Enolase"/>
    <property type="match status" value="1"/>
</dbReference>
<dbReference type="InterPro" id="IPR029017">
    <property type="entry name" value="Enolase-like_N"/>
</dbReference>
<name>A0A317DFX8_9ACTN</name>
<dbReference type="Gene3D" id="3.30.390.10">
    <property type="entry name" value="Enolase-like, N-terminal domain"/>
    <property type="match status" value="1"/>
</dbReference>
<dbReference type="InterPro" id="IPR013341">
    <property type="entry name" value="Mandelate_racemase_N_dom"/>
</dbReference>
<dbReference type="GO" id="GO:0009063">
    <property type="term" value="P:amino acid catabolic process"/>
    <property type="evidence" value="ECO:0007669"/>
    <property type="project" value="InterPro"/>
</dbReference>
<dbReference type="PANTHER" id="PTHR13794">
    <property type="entry name" value="ENOLASE SUPERFAMILY, MANDELATE RACEMASE"/>
    <property type="match status" value="1"/>
</dbReference>